<name>X0UI49_9ZZZZ</name>
<comment type="catalytic activity">
    <reaction evidence="1">
        <text>Endonucleolytic cleavage to 5'-phosphomonoester.</text>
        <dbReference type="EC" id="3.1.26.4"/>
    </reaction>
</comment>
<keyword evidence="10" id="KW-0378">Hydrolase</keyword>
<gene>
    <name evidence="12" type="ORF">S01H1_46130</name>
</gene>
<proteinExistence type="predicted"/>
<keyword evidence="6" id="KW-0963">Cytoplasm</keyword>
<dbReference type="InterPro" id="IPR012337">
    <property type="entry name" value="RNaseH-like_sf"/>
</dbReference>
<dbReference type="SUPFAM" id="SSF53098">
    <property type="entry name" value="Ribonuclease H-like"/>
    <property type="match status" value="1"/>
</dbReference>
<organism evidence="12">
    <name type="scientific">marine sediment metagenome</name>
    <dbReference type="NCBI Taxonomy" id="412755"/>
    <lineage>
        <taxon>unclassified sequences</taxon>
        <taxon>metagenomes</taxon>
        <taxon>ecological metagenomes</taxon>
    </lineage>
</organism>
<keyword evidence="8" id="KW-0479">Metal-binding</keyword>
<dbReference type="GO" id="GO:0004523">
    <property type="term" value="F:RNA-DNA hybrid ribonuclease activity"/>
    <property type="evidence" value="ECO:0007669"/>
    <property type="project" value="UniProtKB-EC"/>
</dbReference>
<dbReference type="InterPro" id="IPR001352">
    <property type="entry name" value="RNase_HII/HIII"/>
</dbReference>
<evidence type="ECO:0000259" key="11">
    <source>
        <dbReference type="PROSITE" id="PS51975"/>
    </source>
</evidence>
<dbReference type="InterPro" id="IPR024567">
    <property type="entry name" value="RNase_HII/HIII_dom"/>
</dbReference>
<dbReference type="GO" id="GO:0043137">
    <property type="term" value="P:DNA replication, removal of RNA primer"/>
    <property type="evidence" value="ECO:0007669"/>
    <property type="project" value="TreeGrafter"/>
</dbReference>
<evidence type="ECO:0000256" key="1">
    <source>
        <dbReference type="ARBA" id="ARBA00000077"/>
    </source>
</evidence>
<dbReference type="EMBL" id="BARS01029516">
    <property type="protein sequence ID" value="GAG05439.1"/>
    <property type="molecule type" value="Genomic_DNA"/>
</dbReference>
<evidence type="ECO:0000256" key="6">
    <source>
        <dbReference type="ARBA" id="ARBA00022490"/>
    </source>
</evidence>
<reference evidence="12" key="1">
    <citation type="journal article" date="2014" name="Front. Microbiol.">
        <title>High frequency of phylogenetically diverse reductive dehalogenase-homologous genes in deep subseafloor sedimentary metagenomes.</title>
        <authorList>
            <person name="Kawai M."/>
            <person name="Futagami T."/>
            <person name="Toyoda A."/>
            <person name="Takaki Y."/>
            <person name="Nishi S."/>
            <person name="Hori S."/>
            <person name="Arai W."/>
            <person name="Tsubouchi T."/>
            <person name="Morono Y."/>
            <person name="Uchiyama I."/>
            <person name="Ito T."/>
            <person name="Fujiyama A."/>
            <person name="Inagaki F."/>
            <person name="Takami H."/>
        </authorList>
    </citation>
    <scope>NUCLEOTIDE SEQUENCE</scope>
    <source>
        <strain evidence="12">Expedition CK06-06</strain>
    </source>
</reference>
<evidence type="ECO:0000256" key="10">
    <source>
        <dbReference type="ARBA" id="ARBA00022801"/>
    </source>
</evidence>
<evidence type="ECO:0000256" key="4">
    <source>
        <dbReference type="ARBA" id="ARBA00004496"/>
    </source>
</evidence>
<protein>
    <recommendedName>
        <fullName evidence="5">ribonuclease H</fullName>
        <ecNumber evidence="5">3.1.26.4</ecNumber>
    </recommendedName>
</protein>
<feature type="domain" description="RNase H type-2" evidence="11">
    <location>
        <begin position="17"/>
        <end position="67"/>
    </location>
</feature>
<evidence type="ECO:0000256" key="8">
    <source>
        <dbReference type="ARBA" id="ARBA00022723"/>
    </source>
</evidence>
<comment type="caution">
    <text evidence="12">The sequence shown here is derived from an EMBL/GenBank/DDBJ whole genome shotgun (WGS) entry which is preliminary data.</text>
</comment>
<accession>X0UI49</accession>
<dbReference type="PANTHER" id="PTHR10954">
    <property type="entry name" value="RIBONUCLEASE H2 SUBUNIT A"/>
    <property type="match status" value="1"/>
</dbReference>
<dbReference type="PROSITE" id="PS51975">
    <property type="entry name" value="RNASE_H_2"/>
    <property type="match status" value="1"/>
</dbReference>
<evidence type="ECO:0000256" key="7">
    <source>
        <dbReference type="ARBA" id="ARBA00022722"/>
    </source>
</evidence>
<dbReference type="Pfam" id="PF01351">
    <property type="entry name" value="RNase_HII"/>
    <property type="match status" value="1"/>
</dbReference>
<comment type="cofactor">
    <cofactor evidence="3">
        <name>Mg(2+)</name>
        <dbReference type="ChEBI" id="CHEBI:18420"/>
    </cofactor>
</comment>
<comment type="cofactor">
    <cofactor evidence="2">
        <name>Mn(2+)</name>
        <dbReference type="ChEBI" id="CHEBI:29035"/>
    </cofactor>
</comment>
<keyword evidence="9" id="KW-0255">Endonuclease</keyword>
<feature type="non-terminal residue" evidence="12">
    <location>
        <position position="67"/>
    </location>
</feature>
<evidence type="ECO:0000313" key="12">
    <source>
        <dbReference type="EMBL" id="GAG05439.1"/>
    </source>
</evidence>
<evidence type="ECO:0000256" key="9">
    <source>
        <dbReference type="ARBA" id="ARBA00022759"/>
    </source>
</evidence>
<dbReference type="GO" id="GO:0046872">
    <property type="term" value="F:metal ion binding"/>
    <property type="evidence" value="ECO:0007669"/>
    <property type="project" value="UniProtKB-KW"/>
</dbReference>
<dbReference type="AlphaFoldDB" id="X0UI49"/>
<evidence type="ECO:0000256" key="3">
    <source>
        <dbReference type="ARBA" id="ARBA00001946"/>
    </source>
</evidence>
<dbReference type="GO" id="GO:0006298">
    <property type="term" value="P:mismatch repair"/>
    <property type="evidence" value="ECO:0007669"/>
    <property type="project" value="TreeGrafter"/>
</dbReference>
<dbReference type="GO" id="GO:0003723">
    <property type="term" value="F:RNA binding"/>
    <property type="evidence" value="ECO:0007669"/>
    <property type="project" value="InterPro"/>
</dbReference>
<dbReference type="InterPro" id="IPR036397">
    <property type="entry name" value="RNaseH_sf"/>
</dbReference>
<dbReference type="GO" id="GO:0005737">
    <property type="term" value="C:cytoplasm"/>
    <property type="evidence" value="ECO:0007669"/>
    <property type="project" value="UniProtKB-SubCell"/>
</dbReference>
<comment type="subcellular location">
    <subcellularLocation>
        <location evidence="4">Cytoplasm</location>
    </subcellularLocation>
</comment>
<dbReference type="GO" id="GO:0032299">
    <property type="term" value="C:ribonuclease H2 complex"/>
    <property type="evidence" value="ECO:0007669"/>
    <property type="project" value="TreeGrafter"/>
</dbReference>
<sequence>MRPDFSYERDLWRKGHRHIAGVDEAGRGPLAGPVVAASVILPRDHGIEGINDSKKIAAKKRELLYDE</sequence>
<dbReference type="EC" id="3.1.26.4" evidence="5"/>
<dbReference type="Gene3D" id="3.30.420.10">
    <property type="entry name" value="Ribonuclease H-like superfamily/Ribonuclease H"/>
    <property type="match status" value="1"/>
</dbReference>
<evidence type="ECO:0000256" key="2">
    <source>
        <dbReference type="ARBA" id="ARBA00001936"/>
    </source>
</evidence>
<dbReference type="PANTHER" id="PTHR10954:SF18">
    <property type="entry name" value="RIBONUCLEASE HII"/>
    <property type="match status" value="1"/>
</dbReference>
<keyword evidence="7" id="KW-0540">Nuclease</keyword>
<evidence type="ECO:0000256" key="5">
    <source>
        <dbReference type="ARBA" id="ARBA00012180"/>
    </source>
</evidence>